<dbReference type="SUPFAM" id="SSF46689">
    <property type="entry name" value="Homeodomain-like"/>
    <property type="match status" value="1"/>
</dbReference>
<evidence type="ECO:0000313" key="2">
    <source>
        <dbReference type="Proteomes" id="UP000289555"/>
    </source>
</evidence>
<protein>
    <recommendedName>
        <fullName evidence="3">Transposase</fullName>
    </recommendedName>
</protein>
<sequence>MSRRLRFVSLTPDQQRILNEAYQYGEKRALRRRAHAILLNHKGHTINQIRDIIGVRRDTVSTWLSQWEAEGIEGLQDKPREGRPHLLSESDLAVLEQLVEKYPHQLPVLHAKFQEQTGNVVSQDTLRRALKKRL</sequence>
<gene>
    <name evidence="1" type="ORF">HORIV_49020</name>
</gene>
<organism evidence="1 2">
    <name type="scientific">Vreelandella olivaria</name>
    <dbReference type="NCBI Taxonomy" id="390919"/>
    <lineage>
        <taxon>Bacteria</taxon>
        <taxon>Pseudomonadati</taxon>
        <taxon>Pseudomonadota</taxon>
        <taxon>Gammaproteobacteria</taxon>
        <taxon>Oceanospirillales</taxon>
        <taxon>Halomonadaceae</taxon>
        <taxon>Vreelandella</taxon>
    </lineage>
</organism>
<reference evidence="2" key="1">
    <citation type="journal article" date="2019" name="Microbiol. Resour. Announc.">
        <title>Complete Genome Sequence of Halomonas olivaria, a Moderately Halophilic Bacterium Isolated from Olive Processing Effluents, Obtained by Nanopore Sequencing.</title>
        <authorList>
            <person name="Nagata S."/>
            <person name="Ii K.M."/>
            <person name="Tsukimi T."/>
            <person name="Miura M.C."/>
            <person name="Galipon J."/>
            <person name="Arakawa K."/>
        </authorList>
    </citation>
    <scope>NUCLEOTIDE SEQUENCE [LARGE SCALE GENOMIC DNA]</scope>
    <source>
        <strain evidence="2">TYRC17</strain>
    </source>
</reference>
<dbReference type="Proteomes" id="UP000289555">
    <property type="component" value="Chromosome"/>
</dbReference>
<keyword evidence="2" id="KW-1185">Reference proteome</keyword>
<evidence type="ECO:0008006" key="3">
    <source>
        <dbReference type="Google" id="ProtNLM"/>
    </source>
</evidence>
<evidence type="ECO:0000313" key="1">
    <source>
        <dbReference type="EMBL" id="BBI52481.1"/>
    </source>
</evidence>
<dbReference type="InterPro" id="IPR009057">
    <property type="entry name" value="Homeodomain-like_sf"/>
</dbReference>
<proteinExistence type="predicted"/>
<dbReference type="EMBL" id="AP019416">
    <property type="protein sequence ID" value="BBI52481.1"/>
    <property type="molecule type" value="Genomic_DNA"/>
</dbReference>
<accession>A0ABN5WZW6</accession>
<dbReference type="Pfam" id="PF13565">
    <property type="entry name" value="HTH_32"/>
    <property type="match status" value="1"/>
</dbReference>
<name>A0ABN5WZW6_9GAMM</name>